<keyword evidence="4" id="KW-0256">Endoplasmic reticulum</keyword>
<evidence type="ECO:0000313" key="10">
    <source>
        <dbReference type="Proteomes" id="UP001054902"/>
    </source>
</evidence>
<evidence type="ECO:0000256" key="7">
    <source>
        <dbReference type="SAM" id="MobiDB-lite"/>
    </source>
</evidence>
<evidence type="ECO:0000256" key="6">
    <source>
        <dbReference type="ARBA" id="ARBA00023136"/>
    </source>
</evidence>
<evidence type="ECO:0000256" key="8">
    <source>
        <dbReference type="SAM" id="Phobius"/>
    </source>
</evidence>
<evidence type="ECO:0008006" key="11">
    <source>
        <dbReference type="Google" id="ProtNLM"/>
    </source>
</evidence>
<dbReference type="Pfam" id="PF06624">
    <property type="entry name" value="RAMP4"/>
    <property type="match status" value="1"/>
</dbReference>
<dbReference type="GO" id="GO:0005789">
    <property type="term" value="C:endoplasmic reticulum membrane"/>
    <property type="evidence" value="ECO:0007669"/>
    <property type="project" value="UniProtKB-SubCell"/>
</dbReference>
<dbReference type="Proteomes" id="UP001054902">
    <property type="component" value="Unassembled WGS sequence"/>
</dbReference>
<accession>A0AAD3DBP8</accession>
<feature type="compositionally biased region" description="Basic residues" evidence="7">
    <location>
        <begin position="1"/>
        <end position="11"/>
    </location>
</feature>
<comment type="subcellular location">
    <subcellularLocation>
        <location evidence="1">Endoplasmic reticulum membrane</location>
        <topology evidence="1">Single-pass membrane protein</topology>
    </subcellularLocation>
</comment>
<keyword evidence="10" id="KW-1185">Reference proteome</keyword>
<feature type="region of interest" description="Disordered" evidence="7">
    <location>
        <begin position="1"/>
        <end position="20"/>
    </location>
</feature>
<dbReference type="PANTHER" id="PTHR15601:SF0">
    <property type="entry name" value="GEO09675P1"/>
    <property type="match status" value="1"/>
</dbReference>
<dbReference type="GO" id="GO:0030968">
    <property type="term" value="P:endoplasmic reticulum unfolded protein response"/>
    <property type="evidence" value="ECO:0007669"/>
    <property type="project" value="TreeGrafter"/>
</dbReference>
<evidence type="ECO:0000313" key="9">
    <source>
        <dbReference type="EMBL" id="GFH60336.1"/>
    </source>
</evidence>
<sequence length="72" mass="8302">MPAPRQLRKRTQKFDKNITKRGNVVAKKSTDEEEERKLNPWMVGMFVVLVVGSSFVQVLRLFQSTPAIPKDE</sequence>
<keyword evidence="6 8" id="KW-0472">Membrane</keyword>
<comment type="caution">
    <text evidence="9">The sequence shown here is derived from an EMBL/GenBank/DDBJ whole genome shotgun (WGS) entry which is preliminary data.</text>
</comment>
<evidence type="ECO:0000256" key="5">
    <source>
        <dbReference type="ARBA" id="ARBA00022989"/>
    </source>
</evidence>
<organism evidence="9 10">
    <name type="scientific">Chaetoceros tenuissimus</name>
    <dbReference type="NCBI Taxonomy" id="426638"/>
    <lineage>
        <taxon>Eukaryota</taxon>
        <taxon>Sar</taxon>
        <taxon>Stramenopiles</taxon>
        <taxon>Ochrophyta</taxon>
        <taxon>Bacillariophyta</taxon>
        <taxon>Coscinodiscophyceae</taxon>
        <taxon>Chaetocerotophycidae</taxon>
        <taxon>Chaetocerotales</taxon>
        <taxon>Chaetocerotaceae</taxon>
        <taxon>Chaetoceros</taxon>
    </lineage>
</organism>
<dbReference type="PANTHER" id="PTHR15601">
    <property type="entry name" value="STRESS ASSOCIATED ENDOPLASMIC RETICULUM PROTEIN SERP1/RAMP4"/>
    <property type="match status" value="1"/>
</dbReference>
<proteinExistence type="inferred from homology"/>
<dbReference type="EMBL" id="BLLK01000069">
    <property type="protein sequence ID" value="GFH60336.1"/>
    <property type="molecule type" value="Genomic_DNA"/>
</dbReference>
<evidence type="ECO:0000256" key="1">
    <source>
        <dbReference type="ARBA" id="ARBA00004389"/>
    </source>
</evidence>
<keyword evidence="3 8" id="KW-0812">Transmembrane</keyword>
<keyword evidence="5 8" id="KW-1133">Transmembrane helix</keyword>
<gene>
    <name evidence="9" type="ORF">CTEN210_16812</name>
</gene>
<evidence type="ECO:0000256" key="3">
    <source>
        <dbReference type="ARBA" id="ARBA00022692"/>
    </source>
</evidence>
<dbReference type="InterPro" id="IPR010580">
    <property type="entry name" value="ER_stress-assoc"/>
</dbReference>
<comment type="similarity">
    <text evidence="2">Belongs to the RAMP4 family.</text>
</comment>
<feature type="transmembrane region" description="Helical" evidence="8">
    <location>
        <begin position="41"/>
        <end position="62"/>
    </location>
</feature>
<evidence type="ECO:0000256" key="4">
    <source>
        <dbReference type="ARBA" id="ARBA00022824"/>
    </source>
</evidence>
<reference evidence="9 10" key="1">
    <citation type="journal article" date="2021" name="Sci. Rep.">
        <title>The genome of the diatom Chaetoceros tenuissimus carries an ancient integrated fragment of an extant virus.</title>
        <authorList>
            <person name="Hongo Y."/>
            <person name="Kimura K."/>
            <person name="Takaki Y."/>
            <person name="Yoshida Y."/>
            <person name="Baba S."/>
            <person name="Kobayashi G."/>
            <person name="Nagasaki K."/>
            <person name="Hano T."/>
            <person name="Tomaru Y."/>
        </authorList>
    </citation>
    <scope>NUCLEOTIDE SEQUENCE [LARGE SCALE GENOMIC DNA]</scope>
    <source>
        <strain evidence="9 10">NIES-3715</strain>
    </source>
</reference>
<evidence type="ECO:0000256" key="2">
    <source>
        <dbReference type="ARBA" id="ARBA00005500"/>
    </source>
</evidence>
<dbReference type="AlphaFoldDB" id="A0AAD3DBP8"/>
<protein>
    <recommendedName>
        <fullName evidence="11">Stress-associated endoplasmic reticulum protein</fullName>
    </recommendedName>
</protein>
<name>A0AAD3DBP8_9STRA</name>